<feature type="transmembrane region" description="Helical" evidence="6">
    <location>
        <begin position="504"/>
        <end position="524"/>
    </location>
</feature>
<feature type="transmembrane region" description="Helical" evidence="6">
    <location>
        <begin position="166"/>
        <end position="190"/>
    </location>
</feature>
<accession>A0A1L9RTI1</accession>
<dbReference type="AlphaFoldDB" id="A0A1L9RTI1"/>
<gene>
    <name evidence="8" type="ORF">ASPWEDRAFT_35891</name>
</gene>
<evidence type="ECO:0000256" key="2">
    <source>
        <dbReference type="ARBA" id="ARBA00022692"/>
    </source>
</evidence>
<evidence type="ECO:0000256" key="6">
    <source>
        <dbReference type="SAM" id="Phobius"/>
    </source>
</evidence>
<feature type="transmembrane region" description="Helical" evidence="6">
    <location>
        <begin position="137"/>
        <end position="154"/>
    </location>
</feature>
<dbReference type="GO" id="GO:0022857">
    <property type="term" value="F:transmembrane transporter activity"/>
    <property type="evidence" value="ECO:0007669"/>
    <property type="project" value="InterPro"/>
</dbReference>
<dbReference type="PROSITE" id="PS50850">
    <property type="entry name" value="MFS"/>
    <property type="match status" value="1"/>
</dbReference>
<keyword evidence="4 6" id="KW-0472">Membrane</keyword>
<feature type="compositionally biased region" description="Polar residues" evidence="5">
    <location>
        <begin position="276"/>
        <end position="293"/>
    </location>
</feature>
<dbReference type="Proteomes" id="UP000184383">
    <property type="component" value="Unassembled WGS sequence"/>
</dbReference>
<feature type="transmembrane region" description="Helical" evidence="6">
    <location>
        <begin position="406"/>
        <end position="425"/>
    </location>
</feature>
<reference evidence="9" key="1">
    <citation type="journal article" date="2017" name="Genome Biol.">
        <title>Comparative genomics reveals high biological diversity and specific adaptations in the industrially and medically important fungal genus Aspergillus.</title>
        <authorList>
            <person name="de Vries R.P."/>
            <person name="Riley R."/>
            <person name="Wiebenga A."/>
            <person name="Aguilar-Osorio G."/>
            <person name="Amillis S."/>
            <person name="Uchima C.A."/>
            <person name="Anderluh G."/>
            <person name="Asadollahi M."/>
            <person name="Askin M."/>
            <person name="Barry K."/>
            <person name="Battaglia E."/>
            <person name="Bayram O."/>
            <person name="Benocci T."/>
            <person name="Braus-Stromeyer S.A."/>
            <person name="Caldana C."/>
            <person name="Canovas D."/>
            <person name="Cerqueira G.C."/>
            <person name="Chen F."/>
            <person name="Chen W."/>
            <person name="Choi C."/>
            <person name="Clum A."/>
            <person name="Dos Santos R.A."/>
            <person name="Damasio A.R."/>
            <person name="Diallinas G."/>
            <person name="Emri T."/>
            <person name="Fekete E."/>
            <person name="Flipphi M."/>
            <person name="Freyberg S."/>
            <person name="Gallo A."/>
            <person name="Gournas C."/>
            <person name="Habgood R."/>
            <person name="Hainaut M."/>
            <person name="Harispe M.L."/>
            <person name="Henrissat B."/>
            <person name="Hilden K.S."/>
            <person name="Hope R."/>
            <person name="Hossain A."/>
            <person name="Karabika E."/>
            <person name="Karaffa L."/>
            <person name="Karanyi Z."/>
            <person name="Krasevec N."/>
            <person name="Kuo A."/>
            <person name="Kusch H."/>
            <person name="LaButti K."/>
            <person name="Lagendijk E.L."/>
            <person name="Lapidus A."/>
            <person name="Levasseur A."/>
            <person name="Lindquist E."/>
            <person name="Lipzen A."/>
            <person name="Logrieco A.F."/>
            <person name="MacCabe A."/>
            <person name="Maekelae M.R."/>
            <person name="Malavazi I."/>
            <person name="Melin P."/>
            <person name="Meyer V."/>
            <person name="Mielnichuk N."/>
            <person name="Miskei M."/>
            <person name="Molnar A.P."/>
            <person name="Mule G."/>
            <person name="Ngan C.Y."/>
            <person name="Orejas M."/>
            <person name="Orosz E."/>
            <person name="Ouedraogo J.P."/>
            <person name="Overkamp K.M."/>
            <person name="Park H.-S."/>
            <person name="Perrone G."/>
            <person name="Piumi F."/>
            <person name="Punt P.J."/>
            <person name="Ram A.F."/>
            <person name="Ramon A."/>
            <person name="Rauscher S."/>
            <person name="Record E."/>
            <person name="Riano-Pachon D.M."/>
            <person name="Robert V."/>
            <person name="Roehrig J."/>
            <person name="Ruller R."/>
            <person name="Salamov A."/>
            <person name="Salih N.S."/>
            <person name="Samson R.A."/>
            <person name="Sandor E."/>
            <person name="Sanguinetti M."/>
            <person name="Schuetze T."/>
            <person name="Sepcic K."/>
            <person name="Shelest E."/>
            <person name="Sherlock G."/>
            <person name="Sophianopoulou V."/>
            <person name="Squina F.M."/>
            <person name="Sun H."/>
            <person name="Susca A."/>
            <person name="Todd R.B."/>
            <person name="Tsang A."/>
            <person name="Unkles S.E."/>
            <person name="van de Wiele N."/>
            <person name="van Rossen-Uffink D."/>
            <person name="Oliveira J.V."/>
            <person name="Vesth T.C."/>
            <person name="Visser J."/>
            <person name="Yu J.-H."/>
            <person name="Zhou M."/>
            <person name="Andersen M.R."/>
            <person name="Archer D.B."/>
            <person name="Baker S.E."/>
            <person name="Benoit I."/>
            <person name="Brakhage A.A."/>
            <person name="Braus G.H."/>
            <person name="Fischer R."/>
            <person name="Frisvad J.C."/>
            <person name="Goldman G.H."/>
            <person name="Houbraken J."/>
            <person name="Oakley B."/>
            <person name="Pocsi I."/>
            <person name="Scazzocchio C."/>
            <person name="Seiboth B."/>
            <person name="vanKuyk P.A."/>
            <person name="Wortman J."/>
            <person name="Dyer P.S."/>
            <person name="Grigoriev I.V."/>
        </authorList>
    </citation>
    <scope>NUCLEOTIDE SEQUENCE [LARGE SCALE GENOMIC DNA]</scope>
    <source>
        <strain evidence="9">DTO 134E9</strain>
    </source>
</reference>
<keyword evidence="9" id="KW-1185">Reference proteome</keyword>
<evidence type="ECO:0000256" key="3">
    <source>
        <dbReference type="ARBA" id="ARBA00022989"/>
    </source>
</evidence>
<evidence type="ECO:0000256" key="1">
    <source>
        <dbReference type="ARBA" id="ARBA00004141"/>
    </source>
</evidence>
<dbReference type="PANTHER" id="PTHR23502:SF20">
    <property type="entry name" value="TRANSPORTER, PUTATIVE (AFU_ORTHOLOGUE AFUA_6G13880)-RELATED"/>
    <property type="match status" value="1"/>
</dbReference>
<feature type="region of interest" description="Disordered" evidence="5">
    <location>
        <begin position="272"/>
        <end position="293"/>
    </location>
</feature>
<evidence type="ECO:0000313" key="8">
    <source>
        <dbReference type="EMBL" id="OJJ38266.1"/>
    </source>
</evidence>
<sequence length="541" mass="58638">MPLGILEDNKLEHVPGTAPLNELGQTDITYSGIDPALLKHDPTGQIVLVPQPSDSPRDPYNWPRKKKELFTITYAVACGCVGAVGPLLTAALVPLSEEFGVPLSTFTSGIQGGTLVAIAVGSLIFNCLAVKYGKRPIYLATTVGLMVSCFWSAGSKNFPSLVASRVLAGLCMAPLEALVPASIADIWFVHERGIRNAIFNFGVLGGINLASPIAGAIIEYGSFRIALNSMGGAFAIVLIMVFFWMPESAYARQSSFDIDVGKDIDEKKSEYLKSADTGSTERSQSPQQTNEKPNSWAKELLPYSGYVNNVSVWNTLIRPFYLLLSPPVLWAVLLYTTCFSWLVGVTLTLSQIFSAPPYSFSVGAVGATNMSSFVASIIGTIAAGPLVDGVVKGMSKMNGGIFEPEFRLPIMVSYLIFTAIGFFAWGQSLHAQDPWPVPVIVCLGLINLGIQLGTTGVVTYVVDCHRDKSGEAFATMNFIKNLFSFGLSFYLNEWVANQGVRDCFFTIGGLTVAATLFTIPMYIYGKRARSWVHRHRIADRL</sequence>
<keyword evidence="2 6" id="KW-0812">Transmembrane</keyword>
<feature type="transmembrane region" description="Helical" evidence="6">
    <location>
        <begin position="69"/>
        <end position="92"/>
    </location>
</feature>
<feature type="transmembrane region" description="Helical" evidence="6">
    <location>
        <begin position="224"/>
        <end position="245"/>
    </location>
</feature>
<evidence type="ECO:0000259" key="7">
    <source>
        <dbReference type="PROSITE" id="PS50850"/>
    </source>
</evidence>
<dbReference type="Pfam" id="PF07690">
    <property type="entry name" value="MFS_1"/>
    <property type="match status" value="1"/>
</dbReference>
<dbReference type="GO" id="GO:0005886">
    <property type="term" value="C:plasma membrane"/>
    <property type="evidence" value="ECO:0007669"/>
    <property type="project" value="TreeGrafter"/>
</dbReference>
<dbReference type="InterPro" id="IPR036259">
    <property type="entry name" value="MFS_trans_sf"/>
</dbReference>
<dbReference type="PANTHER" id="PTHR23502">
    <property type="entry name" value="MAJOR FACILITATOR SUPERFAMILY"/>
    <property type="match status" value="1"/>
</dbReference>
<feature type="transmembrane region" description="Helical" evidence="6">
    <location>
        <begin position="373"/>
        <end position="394"/>
    </location>
</feature>
<feature type="transmembrane region" description="Helical" evidence="6">
    <location>
        <begin position="112"/>
        <end position="130"/>
    </location>
</feature>
<protein>
    <recommendedName>
        <fullName evidence="7">Major facilitator superfamily (MFS) profile domain-containing protein</fullName>
    </recommendedName>
</protein>
<feature type="transmembrane region" description="Helical" evidence="6">
    <location>
        <begin position="474"/>
        <end position="492"/>
    </location>
</feature>
<proteinExistence type="predicted"/>
<feature type="transmembrane region" description="Helical" evidence="6">
    <location>
        <begin position="197"/>
        <end position="218"/>
    </location>
</feature>
<feature type="transmembrane region" description="Helical" evidence="6">
    <location>
        <begin position="328"/>
        <end position="353"/>
    </location>
</feature>
<dbReference type="EMBL" id="KV878210">
    <property type="protein sequence ID" value="OJJ38266.1"/>
    <property type="molecule type" value="Genomic_DNA"/>
</dbReference>
<feature type="transmembrane region" description="Helical" evidence="6">
    <location>
        <begin position="437"/>
        <end position="462"/>
    </location>
</feature>
<evidence type="ECO:0000256" key="4">
    <source>
        <dbReference type="ARBA" id="ARBA00023136"/>
    </source>
</evidence>
<dbReference type="InterPro" id="IPR020846">
    <property type="entry name" value="MFS_dom"/>
</dbReference>
<dbReference type="InterPro" id="IPR011701">
    <property type="entry name" value="MFS"/>
</dbReference>
<dbReference type="STRING" id="1073089.A0A1L9RTI1"/>
<evidence type="ECO:0000256" key="5">
    <source>
        <dbReference type="SAM" id="MobiDB-lite"/>
    </source>
</evidence>
<feature type="domain" description="Major facilitator superfamily (MFS) profile" evidence="7">
    <location>
        <begin position="70"/>
        <end position="526"/>
    </location>
</feature>
<name>A0A1L9RTI1_ASPWE</name>
<dbReference type="RefSeq" id="XP_040691942.1">
    <property type="nucleotide sequence ID" value="XM_040834323.1"/>
</dbReference>
<dbReference type="VEuPathDB" id="FungiDB:ASPWEDRAFT_35891"/>
<dbReference type="GeneID" id="63750171"/>
<organism evidence="8 9">
    <name type="scientific">Aspergillus wentii DTO 134E9</name>
    <dbReference type="NCBI Taxonomy" id="1073089"/>
    <lineage>
        <taxon>Eukaryota</taxon>
        <taxon>Fungi</taxon>
        <taxon>Dikarya</taxon>
        <taxon>Ascomycota</taxon>
        <taxon>Pezizomycotina</taxon>
        <taxon>Eurotiomycetes</taxon>
        <taxon>Eurotiomycetidae</taxon>
        <taxon>Eurotiales</taxon>
        <taxon>Aspergillaceae</taxon>
        <taxon>Aspergillus</taxon>
        <taxon>Aspergillus subgen. Cremei</taxon>
    </lineage>
</organism>
<dbReference type="OrthoDB" id="2585655at2759"/>
<dbReference type="SUPFAM" id="SSF103473">
    <property type="entry name" value="MFS general substrate transporter"/>
    <property type="match status" value="1"/>
</dbReference>
<dbReference type="Gene3D" id="1.20.1250.20">
    <property type="entry name" value="MFS general substrate transporter like domains"/>
    <property type="match status" value="1"/>
</dbReference>
<keyword evidence="3 6" id="KW-1133">Transmembrane helix</keyword>
<evidence type="ECO:0000313" key="9">
    <source>
        <dbReference type="Proteomes" id="UP000184383"/>
    </source>
</evidence>
<comment type="subcellular location">
    <subcellularLocation>
        <location evidence="1">Membrane</location>
        <topology evidence="1">Multi-pass membrane protein</topology>
    </subcellularLocation>
</comment>